<name>A0ABU4ZA61_9HYPH</name>
<dbReference type="PROSITE" id="PS51898">
    <property type="entry name" value="TYR_RECOMBINASE"/>
    <property type="match status" value="1"/>
</dbReference>
<proteinExistence type="predicted"/>
<evidence type="ECO:0000313" key="3">
    <source>
        <dbReference type="EMBL" id="MDX8496111.1"/>
    </source>
</evidence>
<dbReference type="RefSeq" id="WP_320229822.1">
    <property type="nucleotide sequence ID" value="NZ_JAVIJC010000051.1"/>
</dbReference>
<protein>
    <recommendedName>
        <fullName evidence="2">Tyr recombinase domain-containing protein</fullName>
    </recommendedName>
</protein>
<evidence type="ECO:0000256" key="1">
    <source>
        <dbReference type="ARBA" id="ARBA00023172"/>
    </source>
</evidence>
<accession>A0ABU4ZA61</accession>
<reference evidence="3 4" key="1">
    <citation type="submission" date="2023-08" db="EMBL/GenBank/DDBJ databases">
        <title>Implementing the SeqCode for naming new Mesorhizobium species isolated from Vachellia karroo root nodules.</title>
        <authorList>
            <person name="Van Lill M."/>
        </authorList>
    </citation>
    <scope>NUCLEOTIDE SEQUENCE [LARGE SCALE GENOMIC DNA]</scope>
    <source>
        <strain evidence="3 4">VK22B</strain>
    </source>
</reference>
<dbReference type="Proteomes" id="UP001271249">
    <property type="component" value="Unassembled WGS sequence"/>
</dbReference>
<dbReference type="InterPro" id="IPR002104">
    <property type="entry name" value="Integrase_catalytic"/>
</dbReference>
<feature type="domain" description="Tyr recombinase" evidence="2">
    <location>
        <begin position="164"/>
        <end position="359"/>
    </location>
</feature>
<dbReference type="Gene3D" id="1.10.443.10">
    <property type="entry name" value="Intergrase catalytic core"/>
    <property type="match status" value="1"/>
</dbReference>
<dbReference type="EMBL" id="JAVIJC010000051">
    <property type="protein sequence ID" value="MDX8496111.1"/>
    <property type="molecule type" value="Genomic_DNA"/>
</dbReference>
<organism evidence="3 4">
    <name type="scientific">Mesorhizobium captivum</name>
    <dbReference type="NCBI Taxonomy" id="3072319"/>
    <lineage>
        <taxon>Bacteria</taxon>
        <taxon>Pseudomonadati</taxon>
        <taxon>Pseudomonadota</taxon>
        <taxon>Alphaproteobacteria</taxon>
        <taxon>Hyphomicrobiales</taxon>
        <taxon>Phyllobacteriaceae</taxon>
        <taxon>Mesorhizobium</taxon>
    </lineage>
</organism>
<gene>
    <name evidence="3" type="ORF">RFN29_31785</name>
</gene>
<sequence>MSAAEPKKRIKDDAKDVALLDGRVEAILLTGVTYISSDQATHRYDFGWNDPNLTCCRSATAILHGMFSTHSLSYVQACTRYVGAAIAEGRRAGRPMEMLGLVDIAEWPARHGLATWPFLRAVLSRWTESGLPGLEPELIAFLTGPEAFEERYEGQYFALVANDPERGALTEQELRSVRDGVNRAFEEGGIDLSEWALVWFLIATGVRPVQIARMRRGDVIVTSGPEGNEITLAIPLAKGEQQVGTARWKRKCPSVLADALLRYLWGPGDQSHPDACLFFERSDEIQNRIQSIFRRVKTWSDRLGGPVPIFPYRFRYTLGTRAIALGATDHEAARLLTHRSTSCVHYYRAALPTLQKPIADAIGPEMGFIASVFQGRPIDTLQEATRKGQPGAAIRDFAHLVGQKLGACGTMAKCHQDAPRACLTCHKFEPLRGAPWEQFLQALEEDLESETEDRIRLITEEQIDAVRAIIIERDAHARAVQ</sequence>
<evidence type="ECO:0000313" key="4">
    <source>
        <dbReference type="Proteomes" id="UP001271249"/>
    </source>
</evidence>
<keyword evidence="4" id="KW-1185">Reference proteome</keyword>
<dbReference type="InterPro" id="IPR011010">
    <property type="entry name" value="DNA_brk_join_enz"/>
</dbReference>
<evidence type="ECO:0000259" key="2">
    <source>
        <dbReference type="PROSITE" id="PS51898"/>
    </source>
</evidence>
<comment type="caution">
    <text evidence="3">The sequence shown here is derived from an EMBL/GenBank/DDBJ whole genome shotgun (WGS) entry which is preliminary data.</text>
</comment>
<dbReference type="SUPFAM" id="SSF56349">
    <property type="entry name" value="DNA breaking-rejoining enzymes"/>
    <property type="match status" value="1"/>
</dbReference>
<keyword evidence="1" id="KW-0233">DNA recombination</keyword>
<dbReference type="InterPro" id="IPR013762">
    <property type="entry name" value="Integrase-like_cat_sf"/>
</dbReference>